<dbReference type="SUPFAM" id="SSF89550">
    <property type="entry name" value="PHP domain-like"/>
    <property type="match status" value="1"/>
</dbReference>
<evidence type="ECO:0000259" key="3">
    <source>
        <dbReference type="SMART" id="SM00481"/>
    </source>
</evidence>
<dbReference type="Proteomes" id="UP000780801">
    <property type="component" value="Unassembled WGS sequence"/>
</dbReference>
<dbReference type="EMBL" id="JAABOA010001520">
    <property type="protein sequence ID" value="KAF9581383.1"/>
    <property type="molecule type" value="Genomic_DNA"/>
</dbReference>
<dbReference type="InterPro" id="IPR003141">
    <property type="entry name" value="Pol/His_phosphatase_N"/>
</dbReference>
<dbReference type="PANTHER" id="PTHR42924:SF3">
    <property type="entry name" value="POLYMERASE_HISTIDINOL PHOSPHATASE N-TERMINAL DOMAIN-CONTAINING PROTEIN"/>
    <property type="match status" value="1"/>
</dbReference>
<dbReference type="AlphaFoldDB" id="A0A9P6FTQ5"/>
<name>A0A9P6FTQ5_9FUNG</name>
<organism evidence="4 5">
    <name type="scientific">Lunasporangiospora selenospora</name>
    <dbReference type="NCBI Taxonomy" id="979761"/>
    <lineage>
        <taxon>Eukaryota</taxon>
        <taxon>Fungi</taxon>
        <taxon>Fungi incertae sedis</taxon>
        <taxon>Mucoromycota</taxon>
        <taxon>Mortierellomycotina</taxon>
        <taxon>Mortierellomycetes</taxon>
        <taxon>Mortierellales</taxon>
        <taxon>Mortierellaceae</taxon>
        <taxon>Lunasporangiospora</taxon>
    </lineage>
</organism>
<proteinExistence type="predicted"/>
<protein>
    <recommendedName>
        <fullName evidence="3">Polymerase/histidinol phosphatase N-terminal domain-containing protein</fullName>
    </recommendedName>
</protein>
<feature type="transmembrane region" description="Helical" evidence="2">
    <location>
        <begin position="430"/>
        <end position="456"/>
    </location>
</feature>
<dbReference type="PANTHER" id="PTHR42924">
    <property type="entry name" value="EXONUCLEASE"/>
    <property type="match status" value="1"/>
</dbReference>
<evidence type="ECO:0000313" key="5">
    <source>
        <dbReference type="Proteomes" id="UP000780801"/>
    </source>
</evidence>
<feature type="region of interest" description="Disordered" evidence="1">
    <location>
        <begin position="12"/>
        <end position="51"/>
    </location>
</feature>
<feature type="transmembrane region" description="Helical" evidence="2">
    <location>
        <begin position="146"/>
        <end position="165"/>
    </location>
</feature>
<accession>A0A9P6FTQ5</accession>
<feature type="compositionally biased region" description="Basic and acidic residues" evidence="1">
    <location>
        <begin position="473"/>
        <end position="495"/>
    </location>
</feature>
<evidence type="ECO:0000256" key="2">
    <source>
        <dbReference type="SAM" id="Phobius"/>
    </source>
</evidence>
<gene>
    <name evidence="4" type="ORF">BGW38_001625</name>
</gene>
<keyword evidence="2" id="KW-1133">Transmembrane helix</keyword>
<feature type="region of interest" description="Disordered" evidence="1">
    <location>
        <begin position="79"/>
        <end position="104"/>
    </location>
</feature>
<dbReference type="OrthoDB" id="16564at2759"/>
<keyword evidence="2" id="KW-0472">Membrane</keyword>
<evidence type="ECO:0000256" key="1">
    <source>
        <dbReference type="SAM" id="MobiDB-lite"/>
    </source>
</evidence>
<dbReference type="GO" id="GO:0035312">
    <property type="term" value="F:5'-3' DNA exonuclease activity"/>
    <property type="evidence" value="ECO:0007669"/>
    <property type="project" value="TreeGrafter"/>
</dbReference>
<feature type="region of interest" description="Disordered" evidence="1">
    <location>
        <begin position="463"/>
        <end position="518"/>
    </location>
</feature>
<comment type="caution">
    <text evidence="4">The sequence shown here is derived from an EMBL/GenBank/DDBJ whole genome shotgun (WGS) entry which is preliminary data.</text>
</comment>
<keyword evidence="2" id="KW-0812">Transmembrane</keyword>
<dbReference type="Gene3D" id="3.20.20.140">
    <property type="entry name" value="Metal-dependent hydrolases"/>
    <property type="match status" value="1"/>
</dbReference>
<feature type="compositionally biased region" description="Basic residues" evidence="1">
    <location>
        <begin position="463"/>
        <end position="472"/>
    </location>
</feature>
<feature type="compositionally biased region" description="Polar residues" evidence="1">
    <location>
        <begin position="85"/>
        <end position="99"/>
    </location>
</feature>
<dbReference type="SMART" id="SM00481">
    <property type="entry name" value="POLIIIAc"/>
    <property type="match status" value="1"/>
</dbReference>
<sequence>MHNDPNTLAAAATTTTTMPKDIMIPITGSSESSNDNEQQTSTREHGSVPKRHFDRWVRQPIQRFGIYLASPHHERSRLWRRDTVNDSTASDPTSSANPSRETEGLKEGYSSAEQFFYRHLPPWLFPQFRSKRLVVRSTLLRPFCRFVILWLILVVLIAATIVYSFRPGQVELSDYNAVTEFDWEPIQPQTYLSPMVNASSFAPEAGGYNILLDGHSHSVYSDGRMSPEVLLKWHIANGYNAVVVSDHNTIRGGLAAQKVAFEKYNDTITVIPAMELTTCRFHMNLIGINETIDIALKKWPTDEEIKAAIDRTHALGGLAIINHIPWSNTTEYGYQLPRMQHHPSREKLVELGIDGIEVLNGDTLDTISLKFIQDNNLILMTGVDVHYPDSHAYSWTILRTADGNRSMESIMAEFCHEASFRMRWGVIGYFIAWVIIGFLLFEAARLIVVGCCWGPIQRRRKFKKEQQRHKDKKAAGNEPERESEDRGKASARHWEDNEDGQGRNRASRGQGRDLEDQD</sequence>
<feature type="domain" description="Polymerase/histidinol phosphatase N-terminal" evidence="3">
    <location>
        <begin position="212"/>
        <end position="280"/>
    </location>
</feature>
<keyword evidence="5" id="KW-1185">Reference proteome</keyword>
<dbReference type="InterPro" id="IPR016195">
    <property type="entry name" value="Pol/histidinol_Pase-like"/>
</dbReference>
<dbReference type="GO" id="GO:0004534">
    <property type="term" value="F:5'-3' RNA exonuclease activity"/>
    <property type="evidence" value="ECO:0007669"/>
    <property type="project" value="TreeGrafter"/>
</dbReference>
<dbReference type="InterPro" id="IPR052018">
    <property type="entry name" value="PHP_domain"/>
</dbReference>
<feature type="compositionally biased region" description="Polar residues" evidence="1">
    <location>
        <begin position="27"/>
        <end position="41"/>
    </location>
</feature>
<evidence type="ECO:0000313" key="4">
    <source>
        <dbReference type="EMBL" id="KAF9581383.1"/>
    </source>
</evidence>
<reference evidence="4" key="1">
    <citation type="journal article" date="2020" name="Fungal Divers.">
        <title>Resolving the Mortierellaceae phylogeny through synthesis of multi-gene phylogenetics and phylogenomics.</title>
        <authorList>
            <person name="Vandepol N."/>
            <person name="Liber J."/>
            <person name="Desiro A."/>
            <person name="Na H."/>
            <person name="Kennedy M."/>
            <person name="Barry K."/>
            <person name="Grigoriev I.V."/>
            <person name="Miller A.N."/>
            <person name="O'Donnell K."/>
            <person name="Stajich J.E."/>
            <person name="Bonito G."/>
        </authorList>
    </citation>
    <scope>NUCLEOTIDE SEQUENCE</scope>
    <source>
        <strain evidence="4">KOD1015</strain>
    </source>
</reference>